<feature type="compositionally biased region" description="Low complexity" evidence="14">
    <location>
        <begin position="2126"/>
        <end position="2146"/>
    </location>
</feature>
<feature type="transmembrane region" description="Helical" evidence="15">
    <location>
        <begin position="2386"/>
        <end position="2409"/>
    </location>
</feature>
<keyword evidence="3" id="KW-0633">Potassium transport</keyword>
<feature type="transmembrane region" description="Helical" evidence="15">
    <location>
        <begin position="2331"/>
        <end position="2350"/>
    </location>
</feature>
<keyword evidence="11 15" id="KW-0472">Membrane</keyword>
<dbReference type="GO" id="GO:0015074">
    <property type="term" value="P:DNA integration"/>
    <property type="evidence" value="ECO:0007669"/>
    <property type="project" value="InterPro"/>
</dbReference>
<comment type="subcellular location">
    <subcellularLocation>
        <location evidence="1">Membrane</location>
        <topology evidence="1">Multi-pass membrane protein</topology>
    </subcellularLocation>
</comment>
<keyword evidence="8" id="KW-0630">Potassium</keyword>
<dbReference type="CDD" id="cd00051">
    <property type="entry name" value="EFh"/>
    <property type="match status" value="1"/>
</dbReference>
<dbReference type="PANTHER" id="PTHR11537">
    <property type="entry name" value="VOLTAGE-GATED POTASSIUM CHANNEL"/>
    <property type="match status" value="1"/>
</dbReference>
<dbReference type="GO" id="GO:0001508">
    <property type="term" value="P:action potential"/>
    <property type="evidence" value="ECO:0007669"/>
    <property type="project" value="TreeGrafter"/>
</dbReference>
<dbReference type="Gene3D" id="1.10.238.10">
    <property type="entry name" value="EF-hand"/>
    <property type="match status" value="1"/>
</dbReference>
<proteinExistence type="predicted"/>
<evidence type="ECO:0000256" key="2">
    <source>
        <dbReference type="ARBA" id="ARBA00022448"/>
    </source>
</evidence>
<dbReference type="InterPro" id="IPR013762">
    <property type="entry name" value="Integrase-like_cat_sf"/>
</dbReference>
<evidence type="ECO:0000256" key="13">
    <source>
        <dbReference type="ARBA" id="ARBA00023303"/>
    </source>
</evidence>
<evidence type="ECO:0000256" key="9">
    <source>
        <dbReference type="ARBA" id="ARBA00022989"/>
    </source>
</evidence>
<dbReference type="SMART" id="SM00054">
    <property type="entry name" value="EFh"/>
    <property type="match status" value="2"/>
</dbReference>
<dbReference type="Proteomes" id="UP000186817">
    <property type="component" value="Unassembled WGS sequence"/>
</dbReference>
<keyword evidence="7" id="KW-0851">Voltage-gated channel</keyword>
<feature type="domain" description="EF-hand" evidence="16">
    <location>
        <begin position="2435"/>
        <end position="2470"/>
    </location>
</feature>
<reference evidence="17 18" key="1">
    <citation type="submission" date="2016-02" db="EMBL/GenBank/DDBJ databases">
        <title>Genome analysis of coral dinoflagellate symbionts highlights evolutionary adaptations to a symbiotic lifestyle.</title>
        <authorList>
            <person name="Aranda M."/>
            <person name="Li Y."/>
            <person name="Liew Y.J."/>
            <person name="Baumgarten S."/>
            <person name="Simakov O."/>
            <person name="Wilson M."/>
            <person name="Piel J."/>
            <person name="Ashoor H."/>
            <person name="Bougouffa S."/>
            <person name="Bajic V.B."/>
            <person name="Ryu T."/>
            <person name="Ravasi T."/>
            <person name="Bayer T."/>
            <person name="Micklem G."/>
            <person name="Kim H."/>
            <person name="Bhak J."/>
            <person name="Lajeunesse T.C."/>
            <person name="Voolstra C.R."/>
        </authorList>
    </citation>
    <scope>NUCLEOTIDE SEQUENCE [LARGE SCALE GENOMIC DNA]</scope>
    <source>
        <strain evidence="17 18">CCMP2467</strain>
    </source>
</reference>
<evidence type="ECO:0000256" key="10">
    <source>
        <dbReference type="ARBA" id="ARBA00023065"/>
    </source>
</evidence>
<evidence type="ECO:0000256" key="4">
    <source>
        <dbReference type="ARBA" id="ARBA00022692"/>
    </source>
</evidence>
<dbReference type="PROSITE" id="PS00018">
    <property type="entry name" value="EF_HAND_1"/>
    <property type="match status" value="1"/>
</dbReference>
<evidence type="ECO:0000256" key="15">
    <source>
        <dbReference type="SAM" id="Phobius"/>
    </source>
</evidence>
<dbReference type="InterPro" id="IPR002048">
    <property type="entry name" value="EF_hand_dom"/>
</dbReference>
<feature type="region of interest" description="Disordered" evidence="14">
    <location>
        <begin position="1065"/>
        <end position="1087"/>
    </location>
</feature>
<dbReference type="PANTHER" id="PTHR11537:SF254">
    <property type="entry name" value="POTASSIUM VOLTAGE-GATED CHANNEL PROTEIN SHAB"/>
    <property type="match status" value="1"/>
</dbReference>
<organism evidence="17 18">
    <name type="scientific">Symbiodinium microadriaticum</name>
    <name type="common">Dinoflagellate</name>
    <name type="synonym">Zooxanthella microadriatica</name>
    <dbReference type="NCBI Taxonomy" id="2951"/>
    <lineage>
        <taxon>Eukaryota</taxon>
        <taxon>Sar</taxon>
        <taxon>Alveolata</taxon>
        <taxon>Dinophyceae</taxon>
        <taxon>Suessiales</taxon>
        <taxon>Symbiodiniaceae</taxon>
        <taxon>Symbiodinium</taxon>
    </lineage>
</organism>
<dbReference type="GO" id="GO:0008076">
    <property type="term" value="C:voltage-gated potassium channel complex"/>
    <property type="evidence" value="ECO:0007669"/>
    <property type="project" value="InterPro"/>
</dbReference>
<keyword evidence="2" id="KW-0813">Transport</keyword>
<evidence type="ECO:0000256" key="3">
    <source>
        <dbReference type="ARBA" id="ARBA00022538"/>
    </source>
</evidence>
<dbReference type="Gene3D" id="1.10.287.70">
    <property type="match status" value="1"/>
</dbReference>
<evidence type="ECO:0000256" key="1">
    <source>
        <dbReference type="ARBA" id="ARBA00004141"/>
    </source>
</evidence>
<accession>A0A1Q9CA10</accession>
<dbReference type="InterPro" id="IPR028325">
    <property type="entry name" value="VG_K_chnl"/>
</dbReference>
<evidence type="ECO:0000256" key="6">
    <source>
        <dbReference type="ARBA" id="ARBA00022837"/>
    </source>
</evidence>
<dbReference type="PRINTS" id="PR00169">
    <property type="entry name" value="KCHANNEL"/>
</dbReference>
<keyword evidence="13" id="KW-0407">Ion channel</keyword>
<keyword evidence="12" id="KW-0233">DNA recombination</keyword>
<dbReference type="Gene3D" id="1.10.443.10">
    <property type="entry name" value="Intergrase catalytic core"/>
    <property type="match status" value="1"/>
</dbReference>
<feature type="region of interest" description="Disordered" evidence="14">
    <location>
        <begin position="430"/>
        <end position="473"/>
    </location>
</feature>
<evidence type="ECO:0000256" key="7">
    <source>
        <dbReference type="ARBA" id="ARBA00022882"/>
    </source>
</evidence>
<evidence type="ECO:0000256" key="8">
    <source>
        <dbReference type="ARBA" id="ARBA00022958"/>
    </source>
</evidence>
<name>A0A1Q9CA10_SYMMI</name>
<dbReference type="SUPFAM" id="SSF47473">
    <property type="entry name" value="EF-hand"/>
    <property type="match status" value="1"/>
</dbReference>
<dbReference type="InterPro" id="IPR005821">
    <property type="entry name" value="Ion_trans_dom"/>
</dbReference>
<dbReference type="Pfam" id="PF00520">
    <property type="entry name" value="Ion_trans"/>
    <property type="match status" value="1"/>
</dbReference>
<dbReference type="EMBL" id="LSRX01001450">
    <property type="protein sequence ID" value="OLP79756.1"/>
    <property type="molecule type" value="Genomic_DNA"/>
</dbReference>
<dbReference type="InterPro" id="IPR011010">
    <property type="entry name" value="DNA_brk_join_enz"/>
</dbReference>
<dbReference type="InterPro" id="IPR011992">
    <property type="entry name" value="EF-hand-dom_pair"/>
</dbReference>
<evidence type="ECO:0000313" key="18">
    <source>
        <dbReference type="Proteomes" id="UP000186817"/>
    </source>
</evidence>
<evidence type="ECO:0000256" key="14">
    <source>
        <dbReference type="SAM" id="MobiDB-lite"/>
    </source>
</evidence>
<dbReference type="GO" id="GO:0005509">
    <property type="term" value="F:calcium ion binding"/>
    <property type="evidence" value="ECO:0007669"/>
    <property type="project" value="InterPro"/>
</dbReference>
<feature type="region of interest" description="Disordered" evidence="14">
    <location>
        <begin position="787"/>
        <end position="808"/>
    </location>
</feature>
<sequence length="2519" mass="277371">MSRWQALEAKLSMGWASGEVVLPEYPGDWVLVEVSNLGERSPLFVRPEARNRMLPELNEERYEVVKQLGAGDALIMRNGDVYTRFFKLCNVFFSLKHKDDASLAFLFPTGNEIVHNVVRHNYVEIGDSVLFGRNHTRTYTGFAHARRQKEPGLVSISLTLTARTVANWVSVPFQSVITSARALMDWYVNRPGMEEMRRLDEQFYVVLTIHSWSRGRPFLPVLETAEDIEDVTTIDAGRRQGLAFWGRYHPRMVGSSSFALSEYLMLFLQKLGEHVDMYQSLEGKELQHYQCVVPQHEWQRVKDRFYTAYNLQKSAYRRANGGQAAPGMSEHAEPRFRTDRGLRLPQLYRPVLTPRAPALVVHNTFLELEEPEDLGTGEFERSLTSQRQTKALRANPTSPPPAPADFALPATPETSPPVVATLRSQVSFRRGSTSNSLADSGGSGITAQPKGKASFRRGSTSEGFDDVPTTGANTQTKESIREAFIEARTLQQLSELNLGGYTTLARRLGVVGAWSPETRIARAFRAGVSAGLVLRGERACQESSLTLGTRNRVYIVLRCPSRPEGFYCENFGTFREHCPQSRFGRLDSGIICHGFPSRAEAEAFVFGSGSPWPQETPTLRITAFVLKHRAGGFMVALPGLPEVTELLTNLALGSPEAPLLFTEATVACETPRRRAVGDVGLVLADVPWHWLGFFRRGASLRNSELRLLSITSAGAVVRPVLGPALAAADSWVASAQDEPDMQDSMGEYATAAEDGEDLGPEDEGLDTPDMEIARLRAQTVVARGAGQLEHKPGEGLETFFRKPGRQAGDWDRLRTAAGAPPPRIAQHERAPRPAGTQEANDLLAELDANAVQEDALGGGTADPILHKLLLIQTQMLSQLAANRPQGPLESALASGAGKDEGSLSAKGSAARDAYVRLLRDHVQVADQLRRLAAQELGESAEDPPASLMRTYIERRSPVGELRTLALVGIFAGHAWEQARRSENIEMEGWFARLLLFVDQAATEGGRTQLAWLLAGLPEPSWSTMVRKKQGVKPFSRMCPSLWASANIAYLKEMDWIAGRMSTTSTADLNKDTAPTDDPGRRRGTGALLARGASPPRFKMGQLQGCMRPHEFVAYRRPVPRTSCLEFLSIDDHLTAQICSRLQHKTSARLRDTIIFEGADRAYPAVGLVQHPKKRQRNVTKGTFLGADVDGVVGLISAPRHRVGVLMRITLLVVQRACASSGLLSSLLGLWVHVLLFRRPALAVLQSVFEDARRTPRTAVYRLQRSSLNELLALCALAPLLQADLRVDHPGMLFAMDASPSGAGLCAAELPPAVLKELWRHGEQKGFYTKLLEPAGALLAELDLHDDPGGFFAESVGDATVSGFAFGTEPLPLRPALAAPGCFVHLFARDPSWASAHCDLGLVPCPSPGLDLASLRLEDLASPTVFHQLRALLTSGAVFDLHVSAPVLSFASRGPFASRTPRSPSASHLCRGSLRSHDRLARRLCFLLCLAVSSGVFVSVTQPASSMLFRLHCFRGLISLGAMLTKVFCCAFGAPFKKPLLVLHNKPWLLPLNSSSNACGCPPGTVHFPVGGTFSQSSVEAFDRACCPSSSAVFGCTPRPGQSVSEFCAAYPRSFSYRAAAGSALAASGFVAPVPVSASSKALSQLGFSGLGPDPPRVEASEFEPRLFHDDPEWIGEVADCLDFREILRYKFRQAGHINILESRAYKTWIKWCSKRFPRSRLLGLIDSRVLLGAAAKGRSASPALCRVLRSTLPYVLGSGLYPCGLHVYSAKNGADGPSRGPLTSSALQRLCLVCWAGPFYTGGPRGCLDLQSGFAPSTRHKMTKALGAFTVWLEKDFGLSLEAAMSSPQSAALALRAFGLHLYSAGFPRYLLVYAITSIQDRFPEFRTHLAPAWQIDRKWQLAEPGECRPVISQPILQACIALAICWGWYDWAALTAVGFLCMLHPAEMIPLIRQDLVFPADALSPDPVAYVHLRNPKTQRFARRQHARLEDPLVLQWLSALYFDLPLSARLFRGSMYVYRRQWNSILARLGIPHQLANRGATPGVLRGSGATFLYLETEDLSLVSWRGRWSKTKTVEFYLQEVAAQLMLHRLPPWSRDRIRLLASYARPLILQLIEEVEAKKSGKSSCSSSSSSSSGSSASFASSSDEEHVPPMLNSRLTNKRPSNVSLSAFFKREPAVSRVWLFLEDPDSSSAAGWYALTTNYLITATILFTIWQAGSEPFFSKDTEAYIQLVIEVLMCMEFITHFVSSSSKKAFCKNPYNFIDFAALIPLGVRSAYGLTTPAAAENLIAHSILVCYVPVVRQLKLIRRFQKLQLLLHVLSTTLDALKLLLFLVCLIVLFFGTMLYIAEPVDTTTLPTYIYWCTVTVTTVGTCDMAPVTWSGKVMAGILCLISVLFMAMPLSVLGNAMSKTWDDRHRILLMTQTRRRLKHLGYSADDMPKLFKKFDRDGNGELEMEEFCDMVATMRVGVKPAEASELFMAFDFNGDGGIDEREFMKALFPLDYRRIYRRASGMTFGA</sequence>
<dbReference type="Pfam" id="PF13833">
    <property type="entry name" value="EF-hand_8"/>
    <property type="match status" value="2"/>
</dbReference>
<keyword evidence="10" id="KW-0406">Ion transport</keyword>
<evidence type="ECO:0000256" key="11">
    <source>
        <dbReference type="ARBA" id="ARBA00023136"/>
    </source>
</evidence>
<dbReference type="InterPro" id="IPR027359">
    <property type="entry name" value="Volt_channel_dom_sf"/>
</dbReference>
<evidence type="ECO:0000256" key="12">
    <source>
        <dbReference type="ARBA" id="ARBA00023172"/>
    </source>
</evidence>
<evidence type="ECO:0000256" key="5">
    <source>
        <dbReference type="ARBA" id="ARBA00022826"/>
    </source>
</evidence>
<dbReference type="GO" id="GO:0005249">
    <property type="term" value="F:voltage-gated potassium channel activity"/>
    <property type="evidence" value="ECO:0007669"/>
    <property type="project" value="InterPro"/>
</dbReference>
<dbReference type="GO" id="GO:0006310">
    <property type="term" value="P:DNA recombination"/>
    <property type="evidence" value="ECO:0007669"/>
    <property type="project" value="UniProtKB-KW"/>
</dbReference>
<keyword evidence="4 15" id="KW-0812">Transmembrane</keyword>
<dbReference type="OrthoDB" id="430784at2759"/>
<feature type="region of interest" description="Disordered" evidence="14">
    <location>
        <begin position="2125"/>
        <end position="2163"/>
    </location>
</feature>
<dbReference type="PROSITE" id="PS50222">
    <property type="entry name" value="EF_HAND_2"/>
    <property type="match status" value="2"/>
</dbReference>
<feature type="region of interest" description="Disordered" evidence="14">
    <location>
        <begin position="814"/>
        <end position="833"/>
    </location>
</feature>
<protein>
    <submittedName>
        <fullName evidence="17">Potassium voltage-gated channel subfamily C member 2</fullName>
    </submittedName>
</protein>
<gene>
    <name evidence="17" type="primary">Kcnc2</name>
    <name evidence="17" type="ORF">AK812_SmicGene39919</name>
</gene>
<evidence type="ECO:0000313" key="17">
    <source>
        <dbReference type="EMBL" id="OLP79756.1"/>
    </source>
</evidence>
<keyword evidence="6" id="KW-0106">Calcium</keyword>
<keyword evidence="5" id="KW-0631">Potassium channel</keyword>
<dbReference type="InterPro" id="IPR018247">
    <property type="entry name" value="EF_Hand_1_Ca_BS"/>
</dbReference>
<keyword evidence="18" id="KW-1185">Reference proteome</keyword>
<dbReference type="GO" id="GO:0003677">
    <property type="term" value="F:DNA binding"/>
    <property type="evidence" value="ECO:0007669"/>
    <property type="project" value="InterPro"/>
</dbReference>
<evidence type="ECO:0000259" key="16">
    <source>
        <dbReference type="PROSITE" id="PS50222"/>
    </source>
</evidence>
<dbReference type="Gene3D" id="1.20.120.350">
    <property type="entry name" value="Voltage-gated potassium channels. Chain C"/>
    <property type="match status" value="1"/>
</dbReference>
<dbReference type="SUPFAM" id="SSF56349">
    <property type="entry name" value="DNA breaking-rejoining enzymes"/>
    <property type="match status" value="1"/>
</dbReference>
<feature type="region of interest" description="Disordered" evidence="14">
    <location>
        <begin position="372"/>
        <end position="416"/>
    </location>
</feature>
<feature type="domain" description="EF-hand" evidence="16">
    <location>
        <begin position="2471"/>
        <end position="2506"/>
    </location>
</feature>
<dbReference type="SUPFAM" id="SSF81324">
    <property type="entry name" value="Voltage-gated potassium channels"/>
    <property type="match status" value="1"/>
</dbReference>
<comment type="caution">
    <text evidence="17">The sequence shown here is derived from an EMBL/GenBank/DDBJ whole genome shotgun (WGS) entry which is preliminary data.</text>
</comment>
<keyword evidence="9 15" id="KW-1133">Transmembrane helix</keyword>